<dbReference type="OrthoDB" id="9814591at2"/>
<evidence type="ECO:0000256" key="1">
    <source>
        <dbReference type="ARBA" id="ARBA00022475"/>
    </source>
</evidence>
<dbReference type="NCBIfam" id="TIGR00247">
    <property type="entry name" value="endolytic transglycosylase MltG"/>
    <property type="match status" value="1"/>
</dbReference>
<evidence type="ECO:0000256" key="2">
    <source>
        <dbReference type="ARBA" id="ARBA00022692"/>
    </source>
</evidence>
<evidence type="ECO:0000313" key="8">
    <source>
        <dbReference type="EMBL" id="OYQ18645.1"/>
    </source>
</evidence>
<keyword evidence="6 7" id="KW-0961">Cell wall biogenesis/degradation</keyword>
<dbReference type="EMBL" id="NOXS01000032">
    <property type="protein sequence ID" value="OYQ18645.1"/>
    <property type="molecule type" value="Genomic_DNA"/>
</dbReference>
<keyword evidence="5 7" id="KW-0456">Lyase</keyword>
<dbReference type="Pfam" id="PF02618">
    <property type="entry name" value="YceG"/>
    <property type="match status" value="1"/>
</dbReference>
<evidence type="ECO:0000256" key="5">
    <source>
        <dbReference type="ARBA" id="ARBA00023239"/>
    </source>
</evidence>
<keyword evidence="4 7" id="KW-0472">Membrane</keyword>
<evidence type="ECO:0000256" key="3">
    <source>
        <dbReference type="ARBA" id="ARBA00022989"/>
    </source>
</evidence>
<dbReference type="InterPro" id="IPR003770">
    <property type="entry name" value="MLTG-like"/>
</dbReference>
<comment type="function">
    <text evidence="7">Functions as a peptidoglycan terminase that cleaves nascent peptidoglycan strands endolytically to terminate their elongation.</text>
</comment>
<keyword evidence="1 7" id="KW-1003">Cell membrane</keyword>
<keyword evidence="9" id="KW-1185">Reference proteome</keyword>
<dbReference type="GO" id="GO:0071555">
    <property type="term" value="P:cell wall organization"/>
    <property type="evidence" value="ECO:0007669"/>
    <property type="project" value="UniProtKB-KW"/>
</dbReference>
<evidence type="ECO:0000256" key="6">
    <source>
        <dbReference type="ARBA" id="ARBA00023316"/>
    </source>
</evidence>
<dbReference type="FunFam" id="3.30.160.60:FF:000242">
    <property type="entry name" value="Endolytic murein transglycosylase"/>
    <property type="match status" value="1"/>
</dbReference>
<keyword evidence="3 7" id="KW-1133">Transmembrane helix</keyword>
<dbReference type="AlphaFoldDB" id="A0A255XQC3"/>
<comment type="caution">
    <text evidence="8">The sequence shown here is derived from an EMBL/GenBank/DDBJ whole genome shotgun (WGS) entry which is preliminary data.</text>
</comment>
<name>A0A255XQC3_9PROT</name>
<dbReference type="GO" id="GO:0005886">
    <property type="term" value="C:plasma membrane"/>
    <property type="evidence" value="ECO:0007669"/>
    <property type="project" value="UniProtKB-UniRule"/>
</dbReference>
<organism evidence="8 9">
    <name type="scientific">Elstera cyanobacteriorum</name>
    <dbReference type="NCBI Taxonomy" id="2022747"/>
    <lineage>
        <taxon>Bacteria</taxon>
        <taxon>Pseudomonadati</taxon>
        <taxon>Pseudomonadota</taxon>
        <taxon>Alphaproteobacteria</taxon>
        <taxon>Rhodospirillales</taxon>
        <taxon>Rhodospirillaceae</taxon>
        <taxon>Elstera</taxon>
    </lineage>
</organism>
<accession>A0A255XQC3</accession>
<evidence type="ECO:0000313" key="9">
    <source>
        <dbReference type="Proteomes" id="UP000216361"/>
    </source>
</evidence>
<gene>
    <name evidence="7" type="primary">mltG</name>
    <name evidence="8" type="ORF">CHR90_10275</name>
</gene>
<dbReference type="Proteomes" id="UP000216361">
    <property type="component" value="Unassembled WGS sequence"/>
</dbReference>
<sequence length="326" mass="35470">MLRLLSILLGALVFTGALLAFAFNWVQGEIDRPGPTQGAKVIYIPRGLGSDAIGQMLLEQGFIEKPWLLMAATQLRRDPRALRSGEYEIPAGASLAAILEQLRAGKTVVRRLTVPEGLTSAQILDLIRTADGLEGGMADSLPEGTLLPETYHYQRGDRRAEMVKRLQTAMQAALSEAWNSRNLSVPLRTPEELLVLASMIEKETGVAAERERISGVFINRLRKGMKLQSDPTVLYGVVGGGGATKTLTRADLDTDTPWNTYTRAGLPAGPITNPGRAALMAAAKPMVTEDLYFVADGTGGHAFAKTLDEHNRNVAKWRQIEKSRKP</sequence>
<evidence type="ECO:0000256" key="7">
    <source>
        <dbReference type="HAMAP-Rule" id="MF_02065"/>
    </source>
</evidence>
<dbReference type="Gene3D" id="3.30.1490.480">
    <property type="entry name" value="Endolytic murein transglycosylase"/>
    <property type="match status" value="1"/>
</dbReference>
<dbReference type="GO" id="GO:0009252">
    <property type="term" value="P:peptidoglycan biosynthetic process"/>
    <property type="evidence" value="ECO:0007669"/>
    <property type="project" value="UniProtKB-UniRule"/>
</dbReference>
<dbReference type="PANTHER" id="PTHR30518:SF2">
    <property type="entry name" value="ENDOLYTIC MUREIN TRANSGLYCOSYLASE"/>
    <property type="match status" value="1"/>
</dbReference>
<dbReference type="EC" id="4.2.2.29" evidence="7"/>
<evidence type="ECO:0000256" key="4">
    <source>
        <dbReference type="ARBA" id="ARBA00023136"/>
    </source>
</evidence>
<dbReference type="RefSeq" id="WP_094408908.1">
    <property type="nucleotide sequence ID" value="NZ_BMJZ01000001.1"/>
</dbReference>
<dbReference type="PANTHER" id="PTHR30518">
    <property type="entry name" value="ENDOLYTIC MUREIN TRANSGLYCOSYLASE"/>
    <property type="match status" value="1"/>
</dbReference>
<dbReference type="GO" id="GO:0008932">
    <property type="term" value="F:lytic endotransglycosylase activity"/>
    <property type="evidence" value="ECO:0007669"/>
    <property type="project" value="UniProtKB-UniRule"/>
</dbReference>
<dbReference type="Gene3D" id="3.30.160.60">
    <property type="entry name" value="Classic Zinc Finger"/>
    <property type="match status" value="1"/>
</dbReference>
<comment type="similarity">
    <text evidence="7">Belongs to the transglycosylase MltG family.</text>
</comment>
<feature type="site" description="Important for catalytic activity" evidence="7">
    <location>
        <position position="203"/>
    </location>
</feature>
<protein>
    <recommendedName>
        <fullName evidence="7">Endolytic murein transglycosylase</fullName>
        <ecNumber evidence="7">4.2.2.29</ecNumber>
    </recommendedName>
    <alternativeName>
        <fullName evidence="7">Peptidoglycan lytic transglycosylase</fullName>
    </alternativeName>
    <alternativeName>
        <fullName evidence="7">Peptidoglycan polymerization terminase</fullName>
    </alternativeName>
</protein>
<keyword evidence="7" id="KW-0997">Cell inner membrane</keyword>
<proteinExistence type="inferred from homology"/>
<reference evidence="8 9" key="1">
    <citation type="submission" date="2017-07" db="EMBL/GenBank/DDBJ databases">
        <title>Elstera cyanobacteriorum sp. nov., a novel bacterium isolated from cyanobacterial aggregates in a eutrophic lake.</title>
        <authorList>
            <person name="Cai H."/>
        </authorList>
    </citation>
    <scope>NUCLEOTIDE SEQUENCE [LARGE SCALE GENOMIC DNA]</scope>
    <source>
        <strain evidence="8 9">TH019</strain>
    </source>
</reference>
<keyword evidence="2 7" id="KW-0812">Transmembrane</keyword>
<dbReference type="HAMAP" id="MF_02065">
    <property type="entry name" value="MltG"/>
    <property type="match status" value="1"/>
</dbReference>
<dbReference type="CDD" id="cd08010">
    <property type="entry name" value="MltG_like"/>
    <property type="match status" value="1"/>
</dbReference>
<comment type="catalytic activity">
    <reaction evidence="7">
        <text>a peptidoglycan chain = a peptidoglycan chain with N-acetyl-1,6-anhydromuramyl-[peptide] at the reducing end + a peptidoglycan chain with N-acetylglucosamine at the non-reducing end.</text>
        <dbReference type="EC" id="4.2.2.29"/>
    </reaction>
</comment>